<proteinExistence type="predicted"/>
<organism evidence="1 2">
    <name type="scientific">Dictyobacter halimunensis</name>
    <dbReference type="NCBI Taxonomy" id="3026934"/>
    <lineage>
        <taxon>Bacteria</taxon>
        <taxon>Bacillati</taxon>
        <taxon>Chloroflexota</taxon>
        <taxon>Ktedonobacteria</taxon>
        <taxon>Ktedonobacterales</taxon>
        <taxon>Dictyobacteraceae</taxon>
        <taxon>Dictyobacter</taxon>
    </lineage>
</organism>
<evidence type="ECO:0000313" key="2">
    <source>
        <dbReference type="Proteomes" id="UP001344906"/>
    </source>
</evidence>
<protein>
    <submittedName>
        <fullName evidence="1">Uncharacterized protein</fullName>
    </submittedName>
</protein>
<gene>
    <name evidence="1" type="ORF">KDH_34670</name>
</gene>
<accession>A0ABQ6FQS8</accession>
<dbReference type="Proteomes" id="UP001344906">
    <property type="component" value="Unassembled WGS sequence"/>
</dbReference>
<sequence length="66" mass="7220">MCGGACGRIRARMHHHTMRECLILMIIACSTPELSHLWCSQIHDVLVQQGRESAPVAPTHKTSAAA</sequence>
<name>A0ABQ6FQS8_9CHLR</name>
<keyword evidence="2" id="KW-1185">Reference proteome</keyword>
<reference evidence="1 2" key="1">
    <citation type="submission" date="2023-02" db="EMBL/GenBank/DDBJ databases">
        <title>Dictyobacter halimunensis sp. nov., a new member of the class Ktedonobacteria from forest soil in a geothermal area.</title>
        <authorList>
            <person name="Rachmania M.K."/>
            <person name="Ningsih F."/>
            <person name="Sakai Y."/>
            <person name="Yabe S."/>
            <person name="Yokota A."/>
            <person name="Sjamsuridzal W."/>
        </authorList>
    </citation>
    <scope>NUCLEOTIDE SEQUENCE [LARGE SCALE GENOMIC DNA]</scope>
    <source>
        <strain evidence="1 2">S3.2.2.5</strain>
    </source>
</reference>
<comment type="caution">
    <text evidence="1">The sequence shown here is derived from an EMBL/GenBank/DDBJ whole genome shotgun (WGS) entry which is preliminary data.</text>
</comment>
<dbReference type="EMBL" id="BSRI01000002">
    <property type="protein sequence ID" value="GLV56628.1"/>
    <property type="molecule type" value="Genomic_DNA"/>
</dbReference>
<evidence type="ECO:0000313" key="1">
    <source>
        <dbReference type="EMBL" id="GLV56628.1"/>
    </source>
</evidence>